<dbReference type="InterPro" id="IPR011009">
    <property type="entry name" value="Kinase-like_dom_sf"/>
</dbReference>
<dbReference type="EMBL" id="BEXD01001599">
    <property type="protein sequence ID" value="GBB94902.1"/>
    <property type="molecule type" value="Genomic_DNA"/>
</dbReference>
<dbReference type="PANTHER" id="PTHR44329:SF288">
    <property type="entry name" value="MITOGEN-ACTIVATED PROTEIN KINASE KINASE KINASE 20"/>
    <property type="match status" value="1"/>
</dbReference>
<evidence type="ECO:0000313" key="8">
    <source>
        <dbReference type="Proteomes" id="UP000247702"/>
    </source>
</evidence>
<dbReference type="Pfam" id="PF07714">
    <property type="entry name" value="PK_Tyr_Ser-Thr"/>
    <property type="match status" value="1"/>
</dbReference>
<organism evidence="6 8">
    <name type="scientific">Rhizophagus clarus</name>
    <dbReference type="NCBI Taxonomy" id="94130"/>
    <lineage>
        <taxon>Eukaryota</taxon>
        <taxon>Fungi</taxon>
        <taxon>Fungi incertae sedis</taxon>
        <taxon>Mucoromycota</taxon>
        <taxon>Glomeromycotina</taxon>
        <taxon>Glomeromycetes</taxon>
        <taxon>Glomerales</taxon>
        <taxon>Glomeraceae</taxon>
        <taxon>Rhizophagus</taxon>
    </lineage>
</organism>
<gene>
    <name evidence="7" type="ORF">RCL2_000107800</name>
    <name evidence="6" type="ORF">RclHR1_24370001</name>
</gene>
<protein>
    <submittedName>
        <fullName evidence="7">Kinase-like domain-containing protein</fullName>
    </submittedName>
</protein>
<dbReference type="PANTHER" id="PTHR44329">
    <property type="entry name" value="SERINE/THREONINE-PROTEIN KINASE TNNI3K-RELATED"/>
    <property type="match status" value="1"/>
</dbReference>
<evidence type="ECO:0000313" key="6">
    <source>
        <dbReference type="EMBL" id="GBB94902.1"/>
    </source>
</evidence>
<dbReference type="GO" id="GO:0004674">
    <property type="term" value="F:protein serine/threonine kinase activity"/>
    <property type="evidence" value="ECO:0007669"/>
    <property type="project" value="TreeGrafter"/>
</dbReference>
<dbReference type="InterPro" id="IPR000719">
    <property type="entry name" value="Prot_kinase_dom"/>
</dbReference>
<evidence type="ECO:0000256" key="2">
    <source>
        <dbReference type="ARBA" id="ARBA00022741"/>
    </source>
</evidence>
<evidence type="ECO:0000256" key="3">
    <source>
        <dbReference type="ARBA" id="ARBA00022777"/>
    </source>
</evidence>
<dbReference type="Gene3D" id="1.10.510.10">
    <property type="entry name" value="Transferase(Phosphotransferase) domain 1"/>
    <property type="match status" value="1"/>
</dbReference>
<reference evidence="6 8" key="1">
    <citation type="submission" date="2017-11" db="EMBL/GenBank/DDBJ databases">
        <title>The genome of Rhizophagus clarus HR1 reveals common genetic basis of auxotrophy among arbuscular mycorrhizal fungi.</title>
        <authorList>
            <person name="Kobayashi Y."/>
        </authorList>
    </citation>
    <scope>NUCLEOTIDE SEQUENCE [LARGE SCALE GENOMIC DNA]</scope>
    <source>
        <strain evidence="6 8">HR1</strain>
    </source>
</reference>
<dbReference type="GO" id="GO:0005524">
    <property type="term" value="F:ATP binding"/>
    <property type="evidence" value="ECO:0007669"/>
    <property type="project" value="UniProtKB-KW"/>
</dbReference>
<evidence type="ECO:0000256" key="1">
    <source>
        <dbReference type="ARBA" id="ARBA00022679"/>
    </source>
</evidence>
<keyword evidence="4" id="KW-0067">ATP-binding</keyword>
<dbReference type="InterPro" id="IPR051681">
    <property type="entry name" value="Ser/Thr_Kinases-Pseudokinases"/>
</dbReference>
<evidence type="ECO:0000256" key="4">
    <source>
        <dbReference type="ARBA" id="ARBA00022840"/>
    </source>
</evidence>
<dbReference type="InterPro" id="IPR001245">
    <property type="entry name" value="Ser-Thr/Tyr_kinase_cat_dom"/>
</dbReference>
<sequence length="462" mass="53909">MLIENLSEESEVGDSRNLSVYEQKIKDEFYGLCSKCNQSKTEYYWCQYCFSKHFQSNFDKWTSGNEYVDKFIQETQLKGRNPAEILEWIPYSRLRNIQNIAKGGFSTIYKAIWLGGRIMFFFGDEEIRDSIKIKDVDYENAKIDGIKLPLQEHEKNGSYVALKSLNNSSNIRKEFFNEWENYLRFLYEAKNAGSNYFNIYGMTQDPKTLDYMIVMDYLKIGSLRSNLMIKKYNPNDKYTDLCEIAESLSGLHKCNLVHGDFHSGNLLFDDKLRCHISDFGLSKPANANSDEIFGILPYVAPEVLIRKPYTKAADIYSFGIIMWEFTSGIPAFNDRVHNFELALEIHNGHRPKVIEDTDPDYVNLMKKCWNNDPNERPTAEELILELNKLQSKYPIERDNRIEVPENAPVIKDHPLSCYRSRKIDSFTNENIVHEDTNSNYDMENSVDINLYLNDEIIETIED</sequence>
<feature type="domain" description="Protein kinase" evidence="5">
    <location>
        <begin position="94"/>
        <end position="389"/>
    </location>
</feature>
<keyword evidence="2" id="KW-0547">Nucleotide-binding</keyword>
<dbReference type="PROSITE" id="PS50011">
    <property type="entry name" value="PROTEIN_KINASE_DOM"/>
    <property type="match status" value="1"/>
</dbReference>
<dbReference type="EMBL" id="BLAL01000006">
    <property type="protein sequence ID" value="GES73552.1"/>
    <property type="molecule type" value="Genomic_DNA"/>
</dbReference>
<proteinExistence type="predicted"/>
<dbReference type="Proteomes" id="UP000247702">
    <property type="component" value="Unassembled WGS sequence"/>
</dbReference>
<dbReference type="AlphaFoldDB" id="A0A2Z6R270"/>
<dbReference type="OrthoDB" id="2422822at2759"/>
<comment type="caution">
    <text evidence="6">The sequence shown here is derived from an EMBL/GenBank/DDBJ whole genome shotgun (WGS) entry which is preliminary data.</text>
</comment>
<keyword evidence="8" id="KW-1185">Reference proteome</keyword>
<evidence type="ECO:0000259" key="5">
    <source>
        <dbReference type="PROSITE" id="PS50011"/>
    </source>
</evidence>
<name>A0A2Z6R270_9GLOM</name>
<keyword evidence="3 7" id="KW-0418">Kinase</keyword>
<dbReference type="Proteomes" id="UP000615446">
    <property type="component" value="Unassembled WGS sequence"/>
</dbReference>
<dbReference type="SUPFAM" id="SSF56112">
    <property type="entry name" value="Protein kinase-like (PK-like)"/>
    <property type="match status" value="1"/>
</dbReference>
<keyword evidence="1" id="KW-0808">Transferase</keyword>
<accession>A0A2Z6R270</accession>
<evidence type="ECO:0000313" key="7">
    <source>
        <dbReference type="EMBL" id="GES73552.1"/>
    </source>
</evidence>
<reference evidence="7" key="2">
    <citation type="submission" date="2019-10" db="EMBL/GenBank/DDBJ databases">
        <title>Conservation and host-specific expression of non-tandemly repeated heterogenous ribosome RNA gene in arbuscular mycorrhizal fungi.</title>
        <authorList>
            <person name="Maeda T."/>
            <person name="Kobayashi Y."/>
            <person name="Nakagawa T."/>
            <person name="Ezawa T."/>
            <person name="Yamaguchi K."/>
            <person name="Bino T."/>
            <person name="Nishimoto Y."/>
            <person name="Shigenobu S."/>
            <person name="Kawaguchi M."/>
        </authorList>
    </citation>
    <scope>NUCLEOTIDE SEQUENCE</scope>
    <source>
        <strain evidence="7">HR1</strain>
    </source>
</reference>